<dbReference type="Gene3D" id="3.40.50.10190">
    <property type="entry name" value="BRCT domain"/>
    <property type="match status" value="1"/>
</dbReference>
<proteinExistence type="predicted"/>
<feature type="compositionally biased region" description="Low complexity" evidence="1">
    <location>
        <begin position="162"/>
        <end position="205"/>
    </location>
</feature>
<feature type="compositionally biased region" description="Polar residues" evidence="1">
    <location>
        <begin position="1102"/>
        <end position="1119"/>
    </location>
</feature>
<evidence type="ECO:0000313" key="4">
    <source>
        <dbReference type="Proteomes" id="UP001391051"/>
    </source>
</evidence>
<feature type="compositionally biased region" description="Low complexity" evidence="1">
    <location>
        <begin position="245"/>
        <end position="260"/>
    </location>
</feature>
<feature type="compositionally biased region" description="Basic and acidic residues" evidence="1">
    <location>
        <begin position="261"/>
        <end position="288"/>
    </location>
</feature>
<organism evidence="3 4">
    <name type="scientific">Apiospora aurea</name>
    <dbReference type="NCBI Taxonomy" id="335848"/>
    <lineage>
        <taxon>Eukaryota</taxon>
        <taxon>Fungi</taxon>
        <taxon>Dikarya</taxon>
        <taxon>Ascomycota</taxon>
        <taxon>Pezizomycotina</taxon>
        <taxon>Sordariomycetes</taxon>
        <taxon>Xylariomycetidae</taxon>
        <taxon>Amphisphaeriales</taxon>
        <taxon>Apiosporaceae</taxon>
        <taxon>Apiospora</taxon>
    </lineage>
</organism>
<dbReference type="RefSeq" id="XP_066704303.1">
    <property type="nucleotide sequence ID" value="XM_066839239.1"/>
</dbReference>
<evidence type="ECO:0000313" key="3">
    <source>
        <dbReference type="EMBL" id="KAK7962192.1"/>
    </source>
</evidence>
<keyword evidence="4" id="KW-1185">Reference proteome</keyword>
<feature type="compositionally biased region" description="Basic and acidic residues" evidence="1">
    <location>
        <begin position="142"/>
        <end position="157"/>
    </location>
</feature>
<feature type="compositionally biased region" description="Acidic residues" evidence="1">
    <location>
        <begin position="330"/>
        <end position="340"/>
    </location>
</feature>
<comment type="caution">
    <text evidence="3">The sequence shown here is derived from an EMBL/GenBank/DDBJ whole genome shotgun (WGS) entry which is preliminary data.</text>
</comment>
<evidence type="ECO:0000256" key="1">
    <source>
        <dbReference type="SAM" id="MobiDB-lite"/>
    </source>
</evidence>
<feature type="compositionally biased region" description="Low complexity" evidence="1">
    <location>
        <begin position="96"/>
        <end position="112"/>
    </location>
</feature>
<dbReference type="GeneID" id="92072301"/>
<feature type="compositionally biased region" description="Acidic residues" evidence="1">
    <location>
        <begin position="926"/>
        <end position="938"/>
    </location>
</feature>
<feature type="region of interest" description="Disordered" evidence="1">
    <location>
        <begin position="644"/>
        <end position="667"/>
    </location>
</feature>
<feature type="region of interest" description="Disordered" evidence="1">
    <location>
        <begin position="697"/>
        <end position="744"/>
    </location>
</feature>
<feature type="domain" description="BRCT" evidence="2">
    <location>
        <begin position="1024"/>
        <end position="1071"/>
    </location>
</feature>
<feature type="compositionally biased region" description="Polar residues" evidence="1">
    <location>
        <begin position="705"/>
        <end position="714"/>
    </location>
</feature>
<feature type="region of interest" description="Disordered" evidence="1">
    <location>
        <begin position="1102"/>
        <end position="1138"/>
    </location>
</feature>
<feature type="region of interest" description="Disordered" evidence="1">
    <location>
        <begin position="808"/>
        <end position="956"/>
    </location>
</feature>
<dbReference type="InterPro" id="IPR001357">
    <property type="entry name" value="BRCT_dom"/>
</dbReference>
<evidence type="ECO:0000259" key="2">
    <source>
        <dbReference type="PROSITE" id="PS50172"/>
    </source>
</evidence>
<dbReference type="EMBL" id="JAQQWE010000002">
    <property type="protein sequence ID" value="KAK7962192.1"/>
    <property type="molecule type" value="Genomic_DNA"/>
</dbReference>
<dbReference type="PANTHER" id="PTHR14625">
    <property type="entry name" value="MICROCEPHALIN"/>
    <property type="match status" value="1"/>
</dbReference>
<dbReference type="InterPro" id="IPR022047">
    <property type="entry name" value="Microcephalin-like"/>
</dbReference>
<gene>
    <name evidence="3" type="ORF">PG986_003017</name>
</gene>
<feature type="compositionally biased region" description="Basic and acidic residues" evidence="1">
    <location>
        <begin position="808"/>
        <end position="820"/>
    </location>
</feature>
<accession>A0ABR1QQH2</accession>
<feature type="region of interest" description="Disordered" evidence="1">
    <location>
        <begin position="1"/>
        <end position="612"/>
    </location>
</feature>
<feature type="compositionally biased region" description="Polar residues" evidence="1">
    <location>
        <begin position="911"/>
        <end position="921"/>
    </location>
</feature>
<sequence>MDVQSPPKRMTRARAAKAGSGSTSTSNSSSAPAAKPTRAAAATKAAATNTTTTVRTAPSTKRKTRADEENDEESHNTADELAPTSADTMNKPPEHAAGPGSTASTATASTRATRGRAKKPATGPANPEPAKATRTRTTRKAAQPDEDKADTPSEPPKKSARTRATAVTKKAGTVCTTATTNPTPGLKSAVSRPASRVVSVKKSVSFQEPEKENVVPAATATATTKAKDEKAETATGMRAKPVRKTAGTAARATRASTRTTTSDDDKKEKPAPLSPKKDTLNRSLSRDSDSDDELATYEKTPLKPMMKSPVKPPSTFKMADFGFPTSEKGDETEEAAEGQAEDAPASTVLTSPARRPASSPFKDAMKSPAKRVEGVPSLLFPSKDASDLTQSPTKASLLQSPAKRPQAPLARFQPPTNGESDRPQSPLKMSLMGSPAKRPASPMKLLGSPIRSAATKPEDLASTAAVSTSGEDNAEEHEDHEVSEVSEAQEEIHVAENDNMDNGSVEPEAGTVEQQPDAEIDFDSPQQLEFPGRLSAVLPRHADPALQEKPSAAPDAAPAQTEQPIAADAAEIEALPEPVPAHPEEPQEDDCMDPGVVPPRSAIKPASPMFGLRQKDMVPYDSDESEDELASSGRKFQDEATLTLSAVPATPTPGASKTPRNVLPRSAIKAADRAIRSVSRGSKLGFTPLARQLSDWRAGSPLKLGSSQSSTPTETVGEEDLSLVENNTPKSNRASPAKSSYFEDEMRVRAEMEADESEIRFDADAEMLAALEADIGANYDDPVFDDIPVTEEDMELAAEAHEMSLVEPDHADEVLEHQPNDDSISEASQEYGDENALPIDPALLGGATGRSRVTISGVPPATPVRPSSMRTFNTTTKVPLKPADDDTPRSAKRRSASASRAQVKRPGGLSRNATVISYSPTKKSEDDEMDLDDEDDEQPPVTPSKSDLWSAMGTPARTPRKDLNPALLRGAVCFVDVHTTEGADASAVFVDLLTSMGARCVKTWTWNPSSPNESESSHSKIGITHVVFKDGGKRTMEKVRESGGVVQCVGVGWVLDCERENEWMDEAPYYVDTSLVPRGGQRRRKSMEPKALANRNGTLVTPMKQTSAPRDCQTVPNNHVSRRDSTAWMRTPSDRDEDEEMDAVGEEDWDAIGMLTPVPKTPAPETIARFAMDVAPETPAAQTDAEDDDSPEKDAMLMRTAPPKPSLYAGLGQGLLAREKDQGVMMRLMAARRKSLQFAPKIASPLSKAWKN</sequence>
<reference evidence="3 4" key="1">
    <citation type="submission" date="2023-01" db="EMBL/GenBank/DDBJ databases">
        <title>Analysis of 21 Apiospora genomes using comparative genomics revels a genus with tremendous synthesis potential of carbohydrate active enzymes and secondary metabolites.</title>
        <authorList>
            <person name="Sorensen T."/>
        </authorList>
    </citation>
    <scope>NUCLEOTIDE SEQUENCE [LARGE SCALE GENOMIC DNA]</scope>
    <source>
        <strain evidence="3 4">CBS 24483</strain>
    </source>
</reference>
<dbReference type="PROSITE" id="PS50172">
    <property type="entry name" value="BRCT"/>
    <property type="match status" value="1"/>
</dbReference>
<dbReference type="InterPro" id="IPR036420">
    <property type="entry name" value="BRCT_dom_sf"/>
</dbReference>
<feature type="compositionally biased region" description="Low complexity" evidence="1">
    <location>
        <begin position="16"/>
        <end position="59"/>
    </location>
</feature>
<feature type="compositionally biased region" description="Polar residues" evidence="1">
    <location>
        <begin position="868"/>
        <end position="877"/>
    </location>
</feature>
<feature type="region of interest" description="Disordered" evidence="1">
    <location>
        <begin position="1178"/>
        <end position="1207"/>
    </location>
</feature>
<dbReference type="PANTHER" id="PTHR14625:SF3">
    <property type="entry name" value="MICROCEPHALIN"/>
    <property type="match status" value="1"/>
</dbReference>
<dbReference type="SUPFAM" id="SSF52113">
    <property type="entry name" value="BRCT domain"/>
    <property type="match status" value="1"/>
</dbReference>
<dbReference type="Proteomes" id="UP001391051">
    <property type="component" value="Unassembled WGS sequence"/>
</dbReference>
<feature type="compositionally biased region" description="Polar residues" evidence="1">
    <location>
        <begin position="387"/>
        <end position="399"/>
    </location>
</feature>
<name>A0ABR1QQH2_9PEZI</name>
<protein>
    <recommendedName>
        <fullName evidence="2">BRCT domain-containing protein</fullName>
    </recommendedName>
</protein>
<feature type="compositionally biased region" description="Polar residues" evidence="1">
    <location>
        <begin position="724"/>
        <end position="738"/>
    </location>
</feature>